<evidence type="ECO:0000313" key="8">
    <source>
        <dbReference type="Proteomes" id="UP000289340"/>
    </source>
</evidence>
<accession>A0A445GRV8</accession>
<comment type="similarity">
    <text evidence="2">Belongs to the TDE1 family.</text>
</comment>
<dbReference type="Pfam" id="PF03348">
    <property type="entry name" value="Serinc"/>
    <property type="match status" value="1"/>
</dbReference>
<evidence type="ECO:0000256" key="2">
    <source>
        <dbReference type="ARBA" id="ARBA00006665"/>
    </source>
</evidence>
<evidence type="ECO:0000256" key="6">
    <source>
        <dbReference type="SAM" id="Phobius"/>
    </source>
</evidence>
<protein>
    <submittedName>
        <fullName evidence="7">Serine incorporator 3</fullName>
    </submittedName>
</protein>
<evidence type="ECO:0000256" key="4">
    <source>
        <dbReference type="ARBA" id="ARBA00022989"/>
    </source>
</evidence>
<reference evidence="7 8" key="1">
    <citation type="submission" date="2018-09" db="EMBL/GenBank/DDBJ databases">
        <title>A high-quality reference genome of wild soybean provides a powerful tool to mine soybean genomes.</title>
        <authorList>
            <person name="Xie M."/>
            <person name="Chung C.Y.L."/>
            <person name="Li M.-W."/>
            <person name="Wong F.-L."/>
            <person name="Chan T.-F."/>
            <person name="Lam H.-M."/>
        </authorList>
    </citation>
    <scope>NUCLEOTIDE SEQUENCE [LARGE SCALE GENOMIC DNA]</scope>
    <source>
        <strain evidence="8">cv. W05</strain>
        <tissue evidence="7">Hypocotyl of etiolated seedlings</tissue>
    </source>
</reference>
<name>A0A445GRV8_GLYSO</name>
<organism evidence="7 8">
    <name type="scientific">Glycine soja</name>
    <name type="common">Wild soybean</name>
    <dbReference type="NCBI Taxonomy" id="3848"/>
    <lineage>
        <taxon>Eukaryota</taxon>
        <taxon>Viridiplantae</taxon>
        <taxon>Streptophyta</taxon>
        <taxon>Embryophyta</taxon>
        <taxon>Tracheophyta</taxon>
        <taxon>Spermatophyta</taxon>
        <taxon>Magnoliopsida</taxon>
        <taxon>eudicotyledons</taxon>
        <taxon>Gunneridae</taxon>
        <taxon>Pentapetalae</taxon>
        <taxon>rosids</taxon>
        <taxon>fabids</taxon>
        <taxon>Fabales</taxon>
        <taxon>Fabaceae</taxon>
        <taxon>Papilionoideae</taxon>
        <taxon>50 kb inversion clade</taxon>
        <taxon>NPAAA clade</taxon>
        <taxon>indigoferoid/millettioid clade</taxon>
        <taxon>Phaseoleae</taxon>
        <taxon>Glycine</taxon>
        <taxon>Glycine subgen. Soja</taxon>
    </lineage>
</organism>
<dbReference type="PANTHER" id="PTHR10383:SF9">
    <property type="entry name" value="SERINE INCORPORATOR, ISOFORM F"/>
    <property type="match status" value="1"/>
</dbReference>
<proteinExistence type="inferred from homology"/>
<gene>
    <name evidence="7" type="ORF">D0Y65_040507</name>
</gene>
<comment type="caution">
    <text evidence="7">The sequence shown here is derived from an EMBL/GenBank/DDBJ whole genome shotgun (WGS) entry which is preliminary data.</text>
</comment>
<keyword evidence="4 6" id="KW-1133">Transmembrane helix</keyword>
<dbReference type="PANTHER" id="PTHR10383">
    <property type="entry name" value="SERINE INCORPORATOR"/>
    <property type="match status" value="1"/>
</dbReference>
<dbReference type="Proteomes" id="UP000289340">
    <property type="component" value="Chromosome 15"/>
</dbReference>
<dbReference type="InterPro" id="IPR005016">
    <property type="entry name" value="TDE1/TMS"/>
</dbReference>
<keyword evidence="8" id="KW-1185">Reference proteome</keyword>
<feature type="transmembrane region" description="Helical" evidence="6">
    <location>
        <begin position="104"/>
        <end position="129"/>
    </location>
</feature>
<keyword evidence="5 6" id="KW-0472">Membrane</keyword>
<feature type="transmembrane region" description="Helical" evidence="6">
    <location>
        <begin position="141"/>
        <end position="160"/>
    </location>
</feature>
<comment type="subcellular location">
    <subcellularLocation>
        <location evidence="1">Membrane</location>
        <topology evidence="1">Multi-pass membrane protein</topology>
    </subcellularLocation>
</comment>
<dbReference type="GO" id="GO:0016020">
    <property type="term" value="C:membrane"/>
    <property type="evidence" value="ECO:0007669"/>
    <property type="project" value="UniProtKB-SubCell"/>
</dbReference>
<sequence length="181" mass="20812">MWSLRCLSRRFVDPQRSWSTPFGEIPLDRWYIRYLHNGMVSSTSSSELGKFHHGGWTAKIVIWLLLVVLAFFLPDAVILVYVIILLDFTHTWNDAWVEKDEQKWYIALLAVSVGCYIAAFTGSGILFFWFNPSGYDCSLNIFFFVMTMILAFVFAIIALHPQPFGGFLDNVEDACGFLLVY</sequence>
<dbReference type="AlphaFoldDB" id="A0A445GRV8"/>
<keyword evidence="3 6" id="KW-0812">Transmembrane</keyword>
<evidence type="ECO:0000313" key="7">
    <source>
        <dbReference type="EMBL" id="RZB63974.1"/>
    </source>
</evidence>
<evidence type="ECO:0000256" key="1">
    <source>
        <dbReference type="ARBA" id="ARBA00004141"/>
    </source>
</evidence>
<evidence type="ECO:0000256" key="5">
    <source>
        <dbReference type="ARBA" id="ARBA00023136"/>
    </source>
</evidence>
<feature type="transmembrane region" description="Helical" evidence="6">
    <location>
        <begin position="60"/>
        <end position="84"/>
    </location>
</feature>
<evidence type="ECO:0000256" key="3">
    <source>
        <dbReference type="ARBA" id="ARBA00022692"/>
    </source>
</evidence>
<dbReference type="EMBL" id="QZWG01000015">
    <property type="protein sequence ID" value="RZB63974.1"/>
    <property type="molecule type" value="Genomic_DNA"/>
</dbReference>